<evidence type="ECO:0000256" key="10">
    <source>
        <dbReference type="PIRSR" id="PIRSR000102-3"/>
    </source>
</evidence>
<dbReference type="FunFam" id="3.40.50.720:FF:000018">
    <property type="entry name" value="Malate dehydrogenase"/>
    <property type="match status" value="1"/>
</dbReference>
<gene>
    <name evidence="7" type="primary">ldh</name>
    <name evidence="13" type="ORF">SAMN04487977_110109</name>
</gene>
<feature type="binding site" evidence="9">
    <location>
        <position position="150"/>
    </location>
    <ligand>
        <name>substrate</name>
    </ligand>
</feature>
<feature type="binding site" evidence="7">
    <location>
        <position position="142"/>
    </location>
    <ligand>
        <name>NAD(+)</name>
        <dbReference type="ChEBI" id="CHEBI:57540"/>
    </ligand>
</feature>
<evidence type="ECO:0000256" key="9">
    <source>
        <dbReference type="PIRSR" id="PIRSR000102-2"/>
    </source>
</evidence>
<evidence type="ECO:0000256" key="4">
    <source>
        <dbReference type="ARBA" id="ARBA00023002"/>
    </source>
</evidence>
<sequence>MSRKITIIGAGQVGSTVAYALTLKQIASEIVIIDIIKEKAMGEAMDIRQGTPFIGPVYVHDGDYEDAKDSDIVVFTSGVGRKPGQSRLDLTQTNVDITKSVIPQITKAAPNALYVIVANPVDILTYQFVKTAGIPANRIFGTGTMLDTARFRARIAETYKVAQENVHGYVFGEHGDSSFVPWSLANIGSIPVDSFAKSYHGPKLPDFDKNDVEDYIRKSGGIIIAAKKCTNYAIGVTTATLCEALNYETDSVLTISSMLDGEYGIKDVCLSIPTIIGANGIKGRLEAPLTDSEIESLRHSAECLKDVIKQVNF</sequence>
<dbReference type="GO" id="GO:0004459">
    <property type="term" value="F:L-lactate dehydrogenase (NAD+) activity"/>
    <property type="evidence" value="ECO:0007669"/>
    <property type="project" value="UniProtKB-UniRule"/>
</dbReference>
<accession>A0A1H9IUC1</accession>
<dbReference type="Proteomes" id="UP000182360">
    <property type="component" value="Unassembled WGS sequence"/>
</dbReference>
<evidence type="ECO:0000256" key="1">
    <source>
        <dbReference type="ARBA" id="ARBA00004843"/>
    </source>
</evidence>
<dbReference type="NCBIfam" id="NF000824">
    <property type="entry name" value="PRK00066.1"/>
    <property type="match status" value="1"/>
</dbReference>
<dbReference type="AlphaFoldDB" id="A0A1H9IUC1"/>
<feature type="binding site" evidence="7">
    <location>
        <position position="64"/>
    </location>
    <ligand>
        <name>NAD(+)</name>
        <dbReference type="ChEBI" id="CHEBI:57540"/>
    </ligand>
</feature>
<feature type="binding site" evidence="7 10">
    <location>
        <begin position="117"/>
        <end position="119"/>
    </location>
    <ligand>
        <name>NAD(+)</name>
        <dbReference type="ChEBI" id="CHEBI:57540"/>
    </ligand>
</feature>
<feature type="active site" description="Proton acceptor" evidence="7 8">
    <location>
        <position position="174"/>
    </location>
</feature>
<evidence type="ECO:0000313" key="13">
    <source>
        <dbReference type="EMBL" id="SEQ78102.1"/>
    </source>
</evidence>
<keyword evidence="14" id="KW-1185">Reference proteome</keyword>
<dbReference type="OrthoDB" id="9802969at2"/>
<keyword evidence="4 7" id="KW-0560">Oxidoreductase</keyword>
<organism evidence="13 14">
    <name type="scientific">Treponema bryantii</name>
    <dbReference type="NCBI Taxonomy" id="163"/>
    <lineage>
        <taxon>Bacteria</taxon>
        <taxon>Pseudomonadati</taxon>
        <taxon>Spirochaetota</taxon>
        <taxon>Spirochaetia</taxon>
        <taxon>Spirochaetales</taxon>
        <taxon>Treponemataceae</taxon>
        <taxon>Treponema</taxon>
    </lineage>
</organism>
<dbReference type="InterPro" id="IPR036291">
    <property type="entry name" value="NAD(P)-bd_dom_sf"/>
</dbReference>
<evidence type="ECO:0000256" key="3">
    <source>
        <dbReference type="ARBA" id="ARBA00012967"/>
    </source>
</evidence>
<feature type="binding site" evidence="9">
    <location>
        <position position="119"/>
    </location>
    <ligand>
        <name>substrate</name>
    </ligand>
</feature>
<name>A0A1H9IUC1_9SPIR</name>
<comment type="similarity">
    <text evidence="2 7">Belongs to the LDH/MDH superfamily. LDH family.</text>
</comment>
<dbReference type="UniPathway" id="UPA00554">
    <property type="reaction ID" value="UER00611"/>
</dbReference>
<comment type="pathway">
    <text evidence="1 7">Fermentation; pyruvate fermentation to lactate; (S)-lactate from pyruvate: step 1/1.</text>
</comment>
<feature type="binding site" evidence="7 10">
    <location>
        <position position="34"/>
    </location>
    <ligand>
        <name>NAD(+)</name>
        <dbReference type="ChEBI" id="CHEBI:57540"/>
    </ligand>
</feature>
<comment type="caution">
    <text evidence="7">Lacks conserved residue(s) required for the propagation of feature annotation.</text>
</comment>
<feature type="binding site" evidence="9">
    <location>
        <position position="81"/>
    </location>
    <ligand>
        <name>substrate</name>
    </ligand>
</feature>
<dbReference type="InterPro" id="IPR011304">
    <property type="entry name" value="L-lactate_DH"/>
</dbReference>
<dbReference type="SUPFAM" id="SSF56327">
    <property type="entry name" value="LDH C-terminal domain-like"/>
    <property type="match status" value="1"/>
</dbReference>
<dbReference type="STRING" id="163.SAMN04487775_102230"/>
<dbReference type="GO" id="GO:0005737">
    <property type="term" value="C:cytoplasm"/>
    <property type="evidence" value="ECO:0007669"/>
    <property type="project" value="UniProtKB-SubCell"/>
</dbReference>
<dbReference type="PANTHER" id="PTHR43128">
    <property type="entry name" value="L-2-HYDROXYCARBOXYLATE DEHYDROGENASE (NAD(P)(+))"/>
    <property type="match status" value="1"/>
</dbReference>
<comment type="catalytic activity">
    <reaction evidence="6 7">
        <text>(S)-lactate + NAD(+) = pyruvate + NADH + H(+)</text>
        <dbReference type="Rhea" id="RHEA:23444"/>
        <dbReference type="ChEBI" id="CHEBI:15361"/>
        <dbReference type="ChEBI" id="CHEBI:15378"/>
        <dbReference type="ChEBI" id="CHEBI:16651"/>
        <dbReference type="ChEBI" id="CHEBI:57540"/>
        <dbReference type="ChEBI" id="CHEBI:57945"/>
        <dbReference type="EC" id="1.1.1.27"/>
    </reaction>
</comment>
<feature type="binding site" evidence="7">
    <location>
        <position position="230"/>
    </location>
    <ligand>
        <name>substrate</name>
    </ligand>
</feature>
<feature type="binding site" evidence="7">
    <location>
        <begin position="119"/>
        <end position="122"/>
    </location>
    <ligand>
        <name>substrate</name>
    </ligand>
</feature>
<dbReference type="SUPFAM" id="SSF51735">
    <property type="entry name" value="NAD(P)-binding Rossmann-fold domains"/>
    <property type="match status" value="1"/>
</dbReference>
<dbReference type="NCBIfam" id="TIGR01771">
    <property type="entry name" value="L-LDH-NAD"/>
    <property type="match status" value="1"/>
</dbReference>
<evidence type="ECO:0000259" key="11">
    <source>
        <dbReference type="Pfam" id="PF00056"/>
    </source>
</evidence>
<dbReference type="InterPro" id="IPR022383">
    <property type="entry name" value="Lactate/malate_DH_C"/>
</dbReference>
<dbReference type="Gene3D" id="3.90.110.10">
    <property type="entry name" value="Lactate dehydrogenase/glycoside hydrolase, family 4, C-terminal"/>
    <property type="match status" value="1"/>
</dbReference>
<evidence type="ECO:0000256" key="2">
    <source>
        <dbReference type="ARBA" id="ARBA00006054"/>
    </source>
</evidence>
<feature type="binding site" evidence="7">
    <location>
        <position position="167"/>
    </location>
    <ligand>
        <name>beta-D-fructose 1,6-bisphosphate</name>
        <dbReference type="ChEBI" id="CHEBI:32966"/>
        <note>allosteric activator</note>
    </ligand>
</feature>
<evidence type="ECO:0000256" key="6">
    <source>
        <dbReference type="ARBA" id="ARBA00049258"/>
    </source>
</evidence>
<dbReference type="HAMAP" id="MF_00488">
    <property type="entry name" value="Lactate_dehydrog"/>
    <property type="match status" value="1"/>
</dbReference>
<dbReference type="GO" id="GO:0006089">
    <property type="term" value="P:lactate metabolic process"/>
    <property type="evidence" value="ECO:0007669"/>
    <property type="project" value="TreeGrafter"/>
</dbReference>
<feature type="binding site" evidence="7">
    <location>
        <position position="100"/>
    </location>
    <ligand>
        <name>NAD(+)</name>
        <dbReference type="ChEBI" id="CHEBI:57540"/>
    </ligand>
</feature>
<dbReference type="EMBL" id="FOFU01000010">
    <property type="protein sequence ID" value="SEQ78102.1"/>
    <property type="molecule type" value="Genomic_DNA"/>
</dbReference>
<dbReference type="InterPro" id="IPR015955">
    <property type="entry name" value="Lactate_DH/Glyco_Ohase_4_C"/>
</dbReference>
<dbReference type="Pfam" id="PF00056">
    <property type="entry name" value="Ldh_1_N"/>
    <property type="match status" value="1"/>
</dbReference>
<proteinExistence type="inferred from homology"/>
<feature type="binding site" evidence="10">
    <location>
        <begin position="9"/>
        <end position="14"/>
    </location>
    <ligand>
        <name>NAD(+)</name>
        <dbReference type="ChEBI" id="CHEBI:57540"/>
    </ligand>
</feature>
<feature type="binding site" evidence="7">
    <location>
        <position position="13"/>
    </location>
    <ligand>
        <name>NAD(+)</name>
        <dbReference type="ChEBI" id="CHEBI:57540"/>
    </ligand>
</feature>
<dbReference type="PIRSF" id="PIRSF000102">
    <property type="entry name" value="Lac_mal_DH"/>
    <property type="match status" value="1"/>
</dbReference>
<feature type="domain" description="Lactate/malate dehydrogenase N-terminal" evidence="11">
    <location>
        <begin position="4"/>
        <end position="141"/>
    </location>
</feature>
<evidence type="ECO:0000256" key="5">
    <source>
        <dbReference type="ARBA" id="ARBA00023027"/>
    </source>
</evidence>
<dbReference type="PANTHER" id="PTHR43128:SF16">
    <property type="entry name" value="L-LACTATE DEHYDROGENASE"/>
    <property type="match status" value="1"/>
</dbReference>
<feature type="binding site" evidence="7">
    <location>
        <begin position="147"/>
        <end position="150"/>
    </location>
    <ligand>
        <name>substrate</name>
    </ligand>
</feature>
<evidence type="ECO:0000256" key="8">
    <source>
        <dbReference type="PIRSR" id="PIRSR000102-1"/>
    </source>
</evidence>
<dbReference type="EC" id="1.1.1.27" evidence="3 7"/>
<dbReference type="InterPro" id="IPR001557">
    <property type="entry name" value="L-lactate/malate_DH"/>
</dbReference>
<dbReference type="Gene3D" id="3.40.50.720">
    <property type="entry name" value="NAD(P)-binding Rossmann-like Domain"/>
    <property type="match status" value="1"/>
</dbReference>
<feature type="binding site" evidence="10">
    <location>
        <position position="94"/>
    </location>
    <ligand>
        <name>NAD(+)</name>
        <dbReference type="ChEBI" id="CHEBI:57540"/>
    </ligand>
</feature>
<feature type="domain" description="Lactate/malate dehydrogenase C-terminal" evidence="12">
    <location>
        <begin position="144"/>
        <end position="311"/>
    </location>
</feature>
<dbReference type="PRINTS" id="PR00086">
    <property type="entry name" value="LLDHDRGNASE"/>
</dbReference>
<protein>
    <recommendedName>
        <fullName evidence="3 7">L-lactate dehydrogenase</fullName>
        <shortName evidence="7">L-LDH</shortName>
        <ecNumber evidence="3 7">1.1.1.27</ecNumber>
    </recommendedName>
</protein>
<dbReference type="eggNOG" id="COG0039">
    <property type="taxonomic scope" value="Bacteria"/>
</dbReference>
<evidence type="ECO:0000259" key="12">
    <source>
        <dbReference type="Pfam" id="PF02866"/>
    </source>
</evidence>
<comment type="subcellular location">
    <subcellularLocation>
        <location evidence="7">Cytoplasm</location>
    </subcellularLocation>
</comment>
<dbReference type="NCBIfam" id="NF004863">
    <property type="entry name" value="PRK06223.1"/>
    <property type="match status" value="1"/>
</dbReference>
<comment type="function">
    <text evidence="7">Catalyzes the conversion of lactate to pyruvate.</text>
</comment>
<keyword evidence="5 7" id="KW-0520">NAD</keyword>
<feature type="binding site" evidence="7 9">
    <location>
        <position position="87"/>
    </location>
    <ligand>
        <name>substrate</name>
    </ligand>
</feature>
<comment type="activity regulation">
    <text evidence="7">Allosterically activated by fructose 1,6-bisphosphate (FBP).</text>
</comment>
<dbReference type="InterPro" id="IPR001236">
    <property type="entry name" value="Lactate/malate_DH_N"/>
</dbReference>
<dbReference type="RefSeq" id="WP_074645108.1">
    <property type="nucleotide sequence ID" value="NZ_AP025286.1"/>
</dbReference>
<feature type="binding site" evidence="7">
    <location>
        <begin position="78"/>
        <end position="79"/>
    </location>
    <ligand>
        <name>NAD(+)</name>
        <dbReference type="ChEBI" id="CHEBI:57540"/>
    </ligand>
</feature>
<feature type="binding site" evidence="7">
    <location>
        <position position="152"/>
    </location>
    <ligand>
        <name>beta-D-fructose 1,6-bisphosphate</name>
        <dbReference type="ChEBI" id="CHEBI:32966"/>
        <note>allosteric activator</note>
    </ligand>
</feature>
<dbReference type="Pfam" id="PF02866">
    <property type="entry name" value="Ldh_1_C"/>
    <property type="match status" value="1"/>
</dbReference>
<comment type="subunit">
    <text evidence="7">Homotetramer.</text>
</comment>
<evidence type="ECO:0000313" key="14">
    <source>
        <dbReference type="Proteomes" id="UP000182360"/>
    </source>
</evidence>
<dbReference type="GO" id="GO:0006096">
    <property type="term" value="P:glycolytic process"/>
    <property type="evidence" value="ECO:0007669"/>
    <property type="project" value="UniProtKB-UniRule"/>
</dbReference>
<feature type="binding site" evidence="7">
    <location>
        <position position="39"/>
    </location>
    <ligand>
        <name>NAD(+)</name>
        <dbReference type="ChEBI" id="CHEBI:57540"/>
    </ligand>
</feature>
<evidence type="ECO:0000256" key="7">
    <source>
        <dbReference type="HAMAP-Rule" id="MF_00488"/>
    </source>
</evidence>
<keyword evidence="7" id="KW-0021">Allosteric enzyme</keyword>
<keyword evidence="7" id="KW-0963">Cytoplasm</keyword>
<reference evidence="13 14" key="1">
    <citation type="submission" date="2016-10" db="EMBL/GenBank/DDBJ databases">
        <authorList>
            <person name="de Groot N.N."/>
        </authorList>
    </citation>
    <scope>NUCLEOTIDE SEQUENCE [LARGE SCALE GENOMIC DNA]</scope>
    <source>
        <strain evidence="13 14">B25</strain>
    </source>
</reference>